<feature type="transmembrane region" description="Helical" evidence="13">
    <location>
        <begin position="46"/>
        <end position="66"/>
    </location>
</feature>
<accession>A0A0M2T0G2</accession>
<dbReference type="Proteomes" id="UP000034166">
    <property type="component" value="Unassembled WGS sequence"/>
</dbReference>
<dbReference type="CDD" id="cd16015">
    <property type="entry name" value="LTA_synthase"/>
    <property type="match status" value="1"/>
</dbReference>
<evidence type="ECO:0000313" key="15">
    <source>
        <dbReference type="EMBL" id="KKK39466.1"/>
    </source>
</evidence>
<reference evidence="15 16" key="1">
    <citation type="submission" date="2015-04" db="EMBL/GenBank/DDBJ databases">
        <title>Taxonomic description and genome sequence of Bacillus campisalis sp. nov., a novel member of the genus Bacillus isolated from solar saltern.</title>
        <authorList>
            <person name="Mathan Kumar R."/>
            <person name="Kaur G."/>
            <person name="Kumar A."/>
            <person name="Singh N.K."/>
            <person name="Kaur N."/>
            <person name="Kumar N."/>
            <person name="Mayilraj S."/>
        </authorList>
    </citation>
    <scope>NUCLEOTIDE SEQUENCE [LARGE SCALE GENOMIC DNA]</scope>
    <source>
        <strain evidence="15 16">SA2-6</strain>
    </source>
</reference>
<dbReference type="EMBL" id="LAYY01000003">
    <property type="protein sequence ID" value="KKK39466.1"/>
    <property type="molecule type" value="Genomic_DNA"/>
</dbReference>
<keyword evidence="16" id="KW-1185">Reference proteome</keyword>
<comment type="similarity">
    <text evidence="3 8">Belongs to the LTA synthase family.</text>
</comment>
<dbReference type="RefSeq" id="WP_046522501.1">
    <property type="nucleotide sequence ID" value="NZ_LAYY01000003.1"/>
</dbReference>
<feature type="binding site" evidence="11">
    <location>
        <position position="258"/>
    </location>
    <ligand>
        <name>Mn(2+)</name>
        <dbReference type="ChEBI" id="CHEBI:29035"/>
    </ligand>
</feature>
<organism evidence="15 16">
    <name type="scientific">Mesobacillus campisalis</name>
    <dbReference type="NCBI Taxonomy" id="1408103"/>
    <lineage>
        <taxon>Bacteria</taxon>
        <taxon>Bacillati</taxon>
        <taxon>Bacillota</taxon>
        <taxon>Bacilli</taxon>
        <taxon>Bacillales</taxon>
        <taxon>Bacillaceae</taxon>
        <taxon>Mesobacillus</taxon>
    </lineage>
</organism>
<evidence type="ECO:0000256" key="13">
    <source>
        <dbReference type="SAM" id="Phobius"/>
    </source>
</evidence>
<feature type="region of interest" description="Disordered" evidence="12">
    <location>
        <begin position="630"/>
        <end position="675"/>
    </location>
</feature>
<dbReference type="AlphaFoldDB" id="A0A0M2T0G2"/>
<evidence type="ECO:0000256" key="7">
    <source>
        <dbReference type="ARBA" id="ARBA00023136"/>
    </source>
</evidence>
<keyword evidence="7 8" id="KW-0472">Membrane</keyword>
<feature type="domain" description="Sulfatase N-terminal" evidence="14">
    <location>
        <begin position="250"/>
        <end position="541"/>
    </location>
</feature>
<dbReference type="PATRIC" id="fig|1408103.3.peg.755"/>
<keyword evidence="10" id="KW-0464">Manganese</keyword>
<dbReference type="OrthoDB" id="5901192at2"/>
<feature type="transmembrane region" description="Helical" evidence="13">
    <location>
        <begin position="117"/>
        <end position="137"/>
    </location>
</feature>
<dbReference type="PIRSF" id="PIRSF005091">
    <property type="entry name" value="Mmb_sulf_HI1246"/>
    <property type="match status" value="1"/>
</dbReference>
<comment type="pathway">
    <text evidence="2">Cell wall biogenesis; lipoteichoic acid biosynthesis.</text>
</comment>
<evidence type="ECO:0000256" key="9">
    <source>
        <dbReference type="PIRSR" id="PIRSR005091-1"/>
    </source>
</evidence>
<evidence type="ECO:0000256" key="11">
    <source>
        <dbReference type="PIRSR" id="PIRSR005091-3"/>
    </source>
</evidence>
<evidence type="ECO:0000256" key="8">
    <source>
        <dbReference type="PIRNR" id="PIRNR005091"/>
    </source>
</evidence>
<dbReference type="PANTHER" id="PTHR47371">
    <property type="entry name" value="LIPOTEICHOIC ACID SYNTHASE"/>
    <property type="match status" value="1"/>
</dbReference>
<feature type="binding site" evidence="10">
    <location>
        <position position="418"/>
    </location>
    <ligand>
        <name>substrate</name>
    </ligand>
</feature>
<evidence type="ECO:0000256" key="1">
    <source>
        <dbReference type="ARBA" id="ARBA00004651"/>
    </source>
</evidence>
<evidence type="ECO:0000256" key="5">
    <source>
        <dbReference type="ARBA" id="ARBA00022692"/>
    </source>
</evidence>
<keyword evidence="5 13" id="KW-0812">Transmembrane</keyword>
<dbReference type="GO" id="GO:0005886">
    <property type="term" value="C:plasma membrane"/>
    <property type="evidence" value="ECO:0007669"/>
    <property type="project" value="UniProtKB-SubCell"/>
</dbReference>
<protein>
    <submittedName>
        <fullName evidence="15">Glycerol phosphate lipoteichoic acid synthase</fullName>
    </submittedName>
</protein>
<feature type="binding site" evidence="11">
    <location>
        <position position="302"/>
    </location>
    <ligand>
        <name>Mn(2+)</name>
        <dbReference type="ChEBI" id="CHEBI:29035"/>
    </ligand>
</feature>
<dbReference type="InterPro" id="IPR050448">
    <property type="entry name" value="OpgB/LTA_synthase_biosynth"/>
</dbReference>
<feature type="binding site" evidence="11">
    <location>
        <position position="477"/>
    </location>
    <ligand>
        <name>Mn(2+)</name>
        <dbReference type="ChEBI" id="CHEBI:29035"/>
    </ligand>
</feature>
<dbReference type="PANTHER" id="PTHR47371:SF3">
    <property type="entry name" value="PHOSPHOGLYCEROL TRANSFERASE I"/>
    <property type="match status" value="1"/>
</dbReference>
<dbReference type="Gene3D" id="3.40.720.10">
    <property type="entry name" value="Alkaline Phosphatase, subunit A"/>
    <property type="match status" value="1"/>
</dbReference>
<name>A0A0M2T0G2_9BACI</name>
<dbReference type="InterPro" id="IPR000917">
    <property type="entry name" value="Sulfatase_N"/>
</dbReference>
<proteinExistence type="inferred from homology"/>
<evidence type="ECO:0000259" key="14">
    <source>
        <dbReference type="Pfam" id="PF00884"/>
    </source>
</evidence>
<keyword evidence="10" id="KW-0479">Metal-binding</keyword>
<evidence type="ECO:0000256" key="4">
    <source>
        <dbReference type="ARBA" id="ARBA00022475"/>
    </source>
</evidence>
<dbReference type="InterPro" id="IPR012160">
    <property type="entry name" value="LtaS-like"/>
</dbReference>
<evidence type="ECO:0000256" key="10">
    <source>
        <dbReference type="PIRSR" id="PIRSR005091-2"/>
    </source>
</evidence>
<feature type="transmembrane region" description="Helical" evidence="13">
    <location>
        <begin position="78"/>
        <end position="97"/>
    </location>
</feature>
<evidence type="ECO:0000313" key="16">
    <source>
        <dbReference type="Proteomes" id="UP000034166"/>
    </source>
</evidence>
<dbReference type="GO" id="GO:0046872">
    <property type="term" value="F:metal ion binding"/>
    <property type="evidence" value="ECO:0007669"/>
    <property type="project" value="UniProtKB-KW"/>
</dbReference>
<keyword evidence="4 8" id="KW-1003">Cell membrane</keyword>
<evidence type="ECO:0000256" key="12">
    <source>
        <dbReference type="SAM" id="MobiDB-lite"/>
    </source>
</evidence>
<sequence>MKSIIAKLNMKNFMSFFFLAVLVLWLKTYAVQLTQFKLGVESSFQAFLLFLNPLASAVLFLGLAMFRKGKKQYTGLLFIYLVLSFLLYANVLYYRFFNDFITLPTLFQTQNFGDVSSSIPSLFKAYDFLFFIDWIILAVLTKKSWPKISPVSYSRRKAFAVMLLGLGIFSANLGMAEADRPQLLTRTFDRNYIVKYLGMYNYTIYDAVQSTKASAQRVMADSNDITEVINYTQSQFAEPNPKYFGIAEGRNVIYIHLESIQNFLIDYELHGEEVTPFLNSLTRDKNTLYFDNFYHQTAQGKTADAEFMLENSLFGLPQGSAFSMKGLNTYQAAPAILAQEKGYTSAVFHGNTRSFWNRDEIYKSFGYDRFFDSSYYQMKPEDVTNYGLMDKPFFKESIPLLLSLPQPFYSKFIMLTHHYPFTMPQEHATLAPHVTGDRSVDNFFQTARYSDEALAQLFADLKESGLYDNSIIVMYGDHYGISKNHNKAMETVLGEEVTPAKSAELQEVPLLIHTPGLEGGVNHTFGGQIDLLPTLLHLLGIDSGDYVHLGTDLLSKGHRELVAFRNGDFVSPSVTYVEEKYYDPKTGELLEETEEFAQLKQIVRQQLELSDRVVNGDLLRFYTPENFTPVDRSDYKYTNGEPLPVDEEEAEPTEPAEDEAEAGAPSESAGDKKVQ</sequence>
<keyword evidence="6 13" id="KW-1133">Transmembrane helix</keyword>
<feature type="binding site" evidence="11">
    <location>
        <position position="478"/>
    </location>
    <ligand>
        <name>Mn(2+)</name>
        <dbReference type="ChEBI" id="CHEBI:29035"/>
    </ligand>
</feature>
<feature type="compositionally biased region" description="Acidic residues" evidence="12">
    <location>
        <begin position="644"/>
        <end position="661"/>
    </location>
</feature>
<feature type="transmembrane region" description="Helical" evidence="13">
    <location>
        <begin position="158"/>
        <end position="176"/>
    </location>
</feature>
<gene>
    <name evidence="15" type="ORF">WQ57_03350</name>
</gene>
<comment type="caution">
    <text evidence="15">The sequence shown here is derived from an EMBL/GenBank/DDBJ whole genome shotgun (WGS) entry which is preliminary data.</text>
</comment>
<dbReference type="Gene3D" id="3.30.1120.170">
    <property type="match status" value="1"/>
</dbReference>
<evidence type="ECO:0000256" key="2">
    <source>
        <dbReference type="ARBA" id="ARBA00004936"/>
    </source>
</evidence>
<comment type="subcellular location">
    <subcellularLocation>
        <location evidence="1">Cell membrane</location>
        <topology evidence="1">Multi-pass membrane protein</topology>
    </subcellularLocation>
</comment>
<dbReference type="SUPFAM" id="SSF53649">
    <property type="entry name" value="Alkaline phosphatase-like"/>
    <property type="match status" value="1"/>
</dbReference>
<evidence type="ECO:0000256" key="6">
    <source>
        <dbReference type="ARBA" id="ARBA00022989"/>
    </source>
</evidence>
<evidence type="ECO:0000256" key="3">
    <source>
        <dbReference type="ARBA" id="ARBA00009983"/>
    </source>
</evidence>
<dbReference type="InterPro" id="IPR017850">
    <property type="entry name" value="Alkaline_phosphatase_core_sf"/>
</dbReference>
<feature type="active site" evidence="9">
    <location>
        <position position="302"/>
    </location>
</feature>
<dbReference type="Pfam" id="PF00884">
    <property type="entry name" value="Sulfatase"/>
    <property type="match status" value="1"/>
</dbReference>